<comment type="caution">
    <text evidence="3">The sequence shown here is derived from an EMBL/GenBank/DDBJ whole genome shotgun (WGS) entry which is preliminary data.</text>
</comment>
<feature type="domain" description="HYR" evidence="2">
    <location>
        <begin position="1"/>
        <end position="39"/>
    </location>
</feature>
<protein>
    <recommendedName>
        <fullName evidence="2">HYR domain-containing protein</fullName>
    </recommendedName>
</protein>
<dbReference type="Proteomes" id="UP000052020">
    <property type="component" value="Unassembled WGS sequence"/>
</dbReference>
<dbReference type="PATRIC" id="fig|1704032.3.peg.259"/>
<proteinExistence type="predicted"/>
<evidence type="ECO:0000256" key="1">
    <source>
        <dbReference type="ARBA" id="ARBA00022737"/>
    </source>
</evidence>
<evidence type="ECO:0000259" key="2">
    <source>
        <dbReference type="PROSITE" id="PS50825"/>
    </source>
</evidence>
<evidence type="ECO:0000313" key="3">
    <source>
        <dbReference type="EMBL" id="KPJ64084.1"/>
    </source>
</evidence>
<gene>
    <name evidence="3" type="ORF">AMK68_02335</name>
</gene>
<dbReference type="PROSITE" id="PS50825">
    <property type="entry name" value="HYR"/>
    <property type="match status" value="2"/>
</dbReference>
<dbReference type="Pfam" id="PF02494">
    <property type="entry name" value="HYR"/>
    <property type="match status" value="3"/>
</dbReference>
<dbReference type="InterPro" id="IPR003410">
    <property type="entry name" value="HYR_dom"/>
</dbReference>
<keyword evidence="1" id="KW-0677">Repeat</keyword>
<organism evidence="3 4">
    <name type="scientific">candidate division KD3-62 bacterium DG_56</name>
    <dbReference type="NCBI Taxonomy" id="1704032"/>
    <lineage>
        <taxon>Bacteria</taxon>
        <taxon>candidate division KD3-62</taxon>
    </lineage>
</organism>
<dbReference type="PANTHER" id="PTHR24273:SF32">
    <property type="entry name" value="HYALIN"/>
    <property type="match status" value="1"/>
</dbReference>
<name>A0A0S7XP01_9BACT</name>
<dbReference type="PANTHER" id="PTHR24273">
    <property type="entry name" value="FI04643P-RELATED"/>
    <property type="match status" value="1"/>
</dbReference>
<feature type="non-terminal residue" evidence="3">
    <location>
        <position position="1"/>
    </location>
</feature>
<reference evidence="3 4" key="1">
    <citation type="journal article" date="2015" name="Microbiome">
        <title>Genomic resolution of linkages in carbon, nitrogen, and sulfur cycling among widespread estuary sediment bacteria.</title>
        <authorList>
            <person name="Baker B.J."/>
            <person name="Lazar C.S."/>
            <person name="Teske A.P."/>
            <person name="Dick G.J."/>
        </authorList>
    </citation>
    <scope>NUCLEOTIDE SEQUENCE [LARGE SCALE GENOMIC DNA]</scope>
    <source>
        <strain evidence="3">DG_56</strain>
    </source>
</reference>
<accession>A0A0S7XP01</accession>
<dbReference type="Gene3D" id="2.60.40.10">
    <property type="entry name" value="Immunoglobulins"/>
    <property type="match status" value="3"/>
</dbReference>
<dbReference type="EMBL" id="LIZY01000043">
    <property type="protein sequence ID" value="KPJ64084.1"/>
    <property type="molecule type" value="Genomic_DNA"/>
</dbReference>
<dbReference type="InterPro" id="IPR013783">
    <property type="entry name" value="Ig-like_fold"/>
</dbReference>
<evidence type="ECO:0000313" key="4">
    <source>
        <dbReference type="Proteomes" id="UP000052020"/>
    </source>
</evidence>
<dbReference type="AlphaFoldDB" id="A0A0S7XP01"/>
<sequence>TQSPDAGTIVGTGGHTVTITVTDASGNSATCTATVTVLDDTAPTITQCATDRTLWADASCQAAIPDITAEVTASDNCDPTPAITQSPTAGTIVGTGDHTVTITVTDASGNSATCAATVTVVDDTAPTITQCATDKTLSADASCEAAIPDLTGEVTASDNCDPAPAITQSPAAGTIVGAGDHTVTITVTDASGNSATCAATVTVPDDTAPVITECAADRTLLADADCQVTLPDLTGQVVASDPCGPVSVSQEPAPGTILGEGQHVIVFGVSDDAGNISTCTSLVTVTCEGTRISLDLPGRCWYMLTIPCEPVDPQPPAVFHDDLGNPIPISGNLHRFDGSGYVTYLDFNPSPFGMITPGDAYWLYVFEDTTICYAATCPSGPGEVYMPTARWYLVGSPLRGNMLFENLWLYHDGMGPEPFADAINIWIQDPLFTYDCALGGYMSAGVNETDDDHVMREFFGYWLYTFVDEVTLVIPQP</sequence>
<feature type="domain" description="HYR" evidence="2">
    <location>
        <begin position="121"/>
        <end position="205"/>
    </location>
</feature>